<feature type="domain" description="Acyltransferase 3" evidence="8">
    <location>
        <begin position="7"/>
        <end position="334"/>
    </location>
</feature>
<keyword evidence="9" id="KW-0808">Transferase</keyword>
<reference evidence="10 11" key="1">
    <citation type="submission" date="2018-08" db="EMBL/GenBank/DDBJ databases">
        <title>A genome reference for cultivated species of the human gut microbiota.</title>
        <authorList>
            <person name="Zou Y."/>
            <person name="Xue W."/>
            <person name="Luo G."/>
        </authorList>
    </citation>
    <scope>NUCLEOTIDE SEQUENCE [LARGE SCALE GENOMIC DNA]</scope>
    <source>
        <strain evidence="10 11">AF25-15</strain>
    </source>
</reference>
<protein>
    <submittedName>
        <fullName evidence="9">Acyltransferase family protein</fullName>
    </submittedName>
</protein>
<comment type="subcellular location">
    <subcellularLocation>
        <location evidence="1">Cell membrane</location>
        <topology evidence="1">Multi-pass membrane protein</topology>
    </subcellularLocation>
</comment>
<dbReference type="Proteomes" id="UP001193670">
    <property type="component" value="Unassembled WGS sequence"/>
</dbReference>
<keyword evidence="9" id="KW-0012">Acyltransferase</keyword>
<dbReference type="EMBL" id="QRUJ01000010">
    <property type="protein sequence ID" value="RGR53847.1"/>
    <property type="molecule type" value="Genomic_DNA"/>
</dbReference>
<dbReference type="EMBL" id="JAAILW010000003">
    <property type="protein sequence ID" value="NSC26235.1"/>
    <property type="molecule type" value="Genomic_DNA"/>
</dbReference>
<feature type="transmembrane region" description="Helical" evidence="7">
    <location>
        <begin position="317"/>
        <end position="337"/>
    </location>
</feature>
<evidence type="ECO:0000256" key="2">
    <source>
        <dbReference type="ARBA" id="ARBA00007400"/>
    </source>
</evidence>
<proteinExistence type="inferred from homology"/>
<name>A0A395UZ55_9FIRM</name>
<gene>
    <name evidence="10" type="ORF">DWY38_10180</name>
    <name evidence="9" type="ORF">G4319_02560</name>
</gene>
<feature type="transmembrane region" description="Helical" evidence="7">
    <location>
        <begin position="221"/>
        <end position="241"/>
    </location>
</feature>
<feature type="transmembrane region" description="Helical" evidence="7">
    <location>
        <begin position="161"/>
        <end position="184"/>
    </location>
</feature>
<organism evidence="10 11">
    <name type="scientific">Agathobacter rectalis</name>
    <dbReference type="NCBI Taxonomy" id="39491"/>
    <lineage>
        <taxon>Bacteria</taxon>
        <taxon>Bacillati</taxon>
        <taxon>Bacillota</taxon>
        <taxon>Clostridia</taxon>
        <taxon>Lachnospirales</taxon>
        <taxon>Lachnospiraceae</taxon>
        <taxon>Agathobacter</taxon>
    </lineage>
</organism>
<keyword evidence="3" id="KW-1003">Cell membrane</keyword>
<evidence type="ECO:0000256" key="4">
    <source>
        <dbReference type="ARBA" id="ARBA00022692"/>
    </source>
</evidence>
<dbReference type="GO" id="GO:0016413">
    <property type="term" value="F:O-acetyltransferase activity"/>
    <property type="evidence" value="ECO:0007669"/>
    <property type="project" value="TreeGrafter"/>
</dbReference>
<feature type="transmembrane region" description="Helical" evidence="7">
    <location>
        <begin position="12"/>
        <end position="33"/>
    </location>
</feature>
<dbReference type="Pfam" id="PF01757">
    <property type="entry name" value="Acyl_transf_3"/>
    <property type="match status" value="1"/>
</dbReference>
<dbReference type="GO" id="GO:0005886">
    <property type="term" value="C:plasma membrane"/>
    <property type="evidence" value="ECO:0007669"/>
    <property type="project" value="UniProtKB-SubCell"/>
</dbReference>
<evidence type="ECO:0000256" key="6">
    <source>
        <dbReference type="ARBA" id="ARBA00023136"/>
    </source>
</evidence>
<feature type="transmembrane region" description="Helical" evidence="7">
    <location>
        <begin position="88"/>
        <end position="109"/>
    </location>
</feature>
<evidence type="ECO:0000313" key="10">
    <source>
        <dbReference type="EMBL" id="RGR53847.1"/>
    </source>
</evidence>
<feature type="transmembrane region" description="Helical" evidence="7">
    <location>
        <begin position="129"/>
        <end position="149"/>
    </location>
</feature>
<evidence type="ECO:0000256" key="7">
    <source>
        <dbReference type="SAM" id="Phobius"/>
    </source>
</evidence>
<dbReference type="InterPro" id="IPR002656">
    <property type="entry name" value="Acyl_transf_3_dom"/>
</dbReference>
<dbReference type="PANTHER" id="PTHR40074">
    <property type="entry name" value="O-ACETYLTRANSFERASE WECH"/>
    <property type="match status" value="1"/>
</dbReference>
<evidence type="ECO:0000313" key="11">
    <source>
        <dbReference type="Proteomes" id="UP000266066"/>
    </source>
</evidence>
<feature type="transmembrane region" description="Helical" evidence="7">
    <location>
        <begin position="190"/>
        <end position="209"/>
    </location>
</feature>
<accession>A0A395UZ55</accession>
<reference evidence="9" key="3">
    <citation type="submission" date="2020-02" db="EMBL/GenBank/DDBJ databases">
        <authorList>
            <person name="Littmann E."/>
            <person name="Sorbara M."/>
        </authorList>
    </citation>
    <scope>NUCLEOTIDE SEQUENCE</scope>
    <source>
        <strain evidence="9">MSK.17.79</strain>
    </source>
</reference>
<evidence type="ECO:0000313" key="9">
    <source>
        <dbReference type="EMBL" id="NSC26235.1"/>
    </source>
</evidence>
<evidence type="ECO:0000259" key="8">
    <source>
        <dbReference type="Pfam" id="PF01757"/>
    </source>
</evidence>
<comment type="caution">
    <text evidence="10">The sequence shown here is derived from an EMBL/GenBank/DDBJ whole genome shotgun (WGS) entry which is preliminary data.</text>
</comment>
<feature type="transmembrane region" description="Helical" evidence="7">
    <location>
        <begin position="292"/>
        <end position="311"/>
    </location>
</feature>
<comment type="similarity">
    <text evidence="2">Belongs to the acyltransferase 3 family.</text>
</comment>
<evidence type="ECO:0000256" key="5">
    <source>
        <dbReference type="ARBA" id="ARBA00022989"/>
    </source>
</evidence>
<reference evidence="9" key="2">
    <citation type="journal article" date="2020" name="Cell Host Microbe">
        <title>Functional and Genomic Variation between Human-Derived Isolates of Lachnospiraceae Reveals Inter- and Intra-Species Diversity.</title>
        <authorList>
            <person name="Sorbara M.T."/>
            <person name="Littmann E.R."/>
            <person name="Fontana E."/>
            <person name="Moody T.U."/>
            <person name="Kohout C.E."/>
            <person name="Gjonbalaj M."/>
            <person name="Eaton V."/>
            <person name="Seok R."/>
            <person name="Leiner I.M."/>
            <person name="Pamer E.G."/>
        </authorList>
    </citation>
    <scope>NUCLEOTIDE SEQUENCE</scope>
    <source>
        <strain evidence="9">MSK.17.79</strain>
    </source>
</reference>
<feature type="transmembrane region" description="Helical" evidence="7">
    <location>
        <begin position="39"/>
        <end position="67"/>
    </location>
</feature>
<feature type="transmembrane region" description="Helical" evidence="7">
    <location>
        <begin position="253"/>
        <end position="272"/>
    </location>
</feature>
<keyword evidence="5 7" id="KW-1133">Transmembrane helix</keyword>
<dbReference type="RefSeq" id="WP_015517243.1">
    <property type="nucleotide sequence ID" value="NZ_JAAILW010000003.1"/>
</dbReference>
<evidence type="ECO:0000256" key="3">
    <source>
        <dbReference type="ARBA" id="ARBA00022475"/>
    </source>
</evidence>
<dbReference type="PANTHER" id="PTHR40074:SF2">
    <property type="entry name" value="O-ACETYLTRANSFERASE WECH"/>
    <property type="match status" value="1"/>
</dbReference>
<keyword evidence="4 7" id="KW-0812">Transmembrane</keyword>
<sequence>MSKKRVGYFDALNVVSCIAVVTMHVNGTSLYTFHHSVSWLSSLFIDCLCYFAVPVFFMLTGATLMDYRKRYNTYEFIKKRFSRTMIPFLFWSVVAIVWCVLALKCLKWSGVSSPIKLINVIFNVRAFNIYYFFIDLFAVYLCIPVLGIIPSQKRIGKKGVFTYLILYTFLSRSLLPVLFSIIGIDWNQSLNNPLGGGYIIFVLLGYYLANTQMELKVRRVIYLFGVIALFFQFGITAYLSFRDNSINATYRGYTNFPTVIYAVAIFTAFKYFKWENYEKFNSTIMQLSGASFGVYLIHKYPIYVLCYIFSINEFSTAWRIGGIFLTYGLSVIIVKLLQKIPYVNKLIP</sequence>
<dbReference type="Proteomes" id="UP000266066">
    <property type="component" value="Unassembled WGS sequence"/>
</dbReference>
<dbReference type="AlphaFoldDB" id="A0A395UZ55"/>
<dbReference type="GO" id="GO:0009246">
    <property type="term" value="P:enterobacterial common antigen biosynthetic process"/>
    <property type="evidence" value="ECO:0007669"/>
    <property type="project" value="TreeGrafter"/>
</dbReference>
<evidence type="ECO:0000256" key="1">
    <source>
        <dbReference type="ARBA" id="ARBA00004651"/>
    </source>
</evidence>
<keyword evidence="6 7" id="KW-0472">Membrane</keyword>